<gene>
    <name evidence="2" type="ORF">C6Y40_20115</name>
</gene>
<proteinExistence type="predicted"/>
<keyword evidence="3" id="KW-1185">Reference proteome</keyword>
<name>A0A2S9V5R7_9ALTE</name>
<reference evidence="3" key="1">
    <citation type="journal article" date="2020" name="Int. J. Syst. Evol. Microbiol.">
        <title>Alteromonas alba sp. nov., a marine bacterium isolated from the seawater of the West Pacific Ocean.</title>
        <authorList>
            <person name="Sun C."/>
            <person name="Wu Y.-H."/>
            <person name="Xamxidin M."/>
            <person name="Cheng H."/>
            <person name="Xu X.-W."/>
        </authorList>
    </citation>
    <scope>NUCLEOTIDE SEQUENCE [LARGE SCALE GENOMIC DNA]</scope>
    <source>
        <strain evidence="3">190</strain>
    </source>
</reference>
<dbReference type="GO" id="GO:0008476">
    <property type="term" value="F:protein-tyrosine sulfotransferase activity"/>
    <property type="evidence" value="ECO:0007669"/>
    <property type="project" value="InterPro"/>
</dbReference>
<dbReference type="InterPro" id="IPR026634">
    <property type="entry name" value="TPST-like"/>
</dbReference>
<dbReference type="InterPro" id="IPR027417">
    <property type="entry name" value="P-loop_NTPase"/>
</dbReference>
<dbReference type="PANTHER" id="PTHR12788:SF10">
    <property type="entry name" value="PROTEIN-TYROSINE SULFOTRANSFERASE"/>
    <property type="match status" value="1"/>
</dbReference>
<dbReference type="InterPro" id="IPR011990">
    <property type="entry name" value="TPR-like_helical_dom_sf"/>
</dbReference>
<evidence type="ECO:0000313" key="2">
    <source>
        <dbReference type="EMBL" id="PRO71800.1"/>
    </source>
</evidence>
<dbReference type="Gene3D" id="3.40.50.300">
    <property type="entry name" value="P-loop containing nucleotide triphosphate hydrolases"/>
    <property type="match status" value="1"/>
</dbReference>
<dbReference type="SUPFAM" id="SSF52540">
    <property type="entry name" value="P-loop containing nucleoside triphosphate hydrolases"/>
    <property type="match status" value="1"/>
</dbReference>
<dbReference type="PANTHER" id="PTHR12788">
    <property type="entry name" value="PROTEIN-TYROSINE SULFOTRANSFERASE 2"/>
    <property type="match status" value="1"/>
</dbReference>
<sequence length="607" mass="68702">MSGYASMQQATLQRLLSQAKGHIAAGEPAEAVKLLYTLVRQYPDCYEGWLLFSRGLFEAGYVSEAVQVAHHAERVDPLQQQFHGIQLCMQKGQRKDAQQLARKMLEDYPSHPRACFTLASIALAEQQPEQSIDILASAVTQLPANASLRKLLSDSYVSAGRYILAINACQVLTMLDPGFEAHWALLCLLLKYGQYTELLQQCEQALSYTSDNQARQSQVEQIRGQALRILGRRQESIASLRASLKSNPQNSEAWWALADFKNYTFTHGEKQQLASLIKSDLPDFVRCQALFTAAKISEQGNDFAHTLSLYNQANTCKAPPQYHPEAMTREFSALRQAYTPTALSVQAEYSANQLTPVFIVGLPRSGSTLLEQMLASHSQIEGTLEQPTLPAIERRMQRYVRQHYNASLNDSLEQLSATELTSFGSAYIEEGQLFRQQHCPFYLDKQPFNFRYTGLIHKLLPHAVIIDMRRNPLDCGWSLYKQYFQSGVDFSYRLAHIGAAYNEYVDLMAHWQSVLPGRVLNVQYEELVASPEQELRRIFRHIGLEYESACLNFHSADRAVHTASSEQVRLPVNRNGIGTWQKFDQGLNALKSSLRPDILDQCSHYFD</sequence>
<dbReference type="Pfam" id="PF13432">
    <property type="entry name" value="TPR_16"/>
    <property type="match status" value="1"/>
</dbReference>
<evidence type="ECO:0000313" key="3">
    <source>
        <dbReference type="Proteomes" id="UP000238949"/>
    </source>
</evidence>
<evidence type="ECO:0008006" key="4">
    <source>
        <dbReference type="Google" id="ProtNLM"/>
    </source>
</evidence>
<dbReference type="Gene3D" id="1.25.40.10">
    <property type="entry name" value="Tetratricopeptide repeat domain"/>
    <property type="match status" value="2"/>
</dbReference>
<accession>A0A2S9V5R7</accession>
<dbReference type="SUPFAM" id="SSF48452">
    <property type="entry name" value="TPR-like"/>
    <property type="match status" value="2"/>
</dbReference>
<dbReference type="AlphaFoldDB" id="A0A2S9V5R7"/>
<dbReference type="OrthoDB" id="9815894at2"/>
<dbReference type="Pfam" id="PF14559">
    <property type="entry name" value="TPR_19"/>
    <property type="match status" value="1"/>
</dbReference>
<organism evidence="2 3">
    <name type="scientific">Alteromonas alba</name>
    <dbReference type="NCBI Taxonomy" id="2079529"/>
    <lineage>
        <taxon>Bacteria</taxon>
        <taxon>Pseudomonadati</taxon>
        <taxon>Pseudomonadota</taxon>
        <taxon>Gammaproteobacteria</taxon>
        <taxon>Alteromonadales</taxon>
        <taxon>Alteromonadaceae</taxon>
        <taxon>Alteromonas/Salinimonas group</taxon>
        <taxon>Alteromonas</taxon>
    </lineage>
</organism>
<keyword evidence="1" id="KW-0808">Transferase</keyword>
<dbReference type="EMBL" id="PVNP01000198">
    <property type="protein sequence ID" value="PRO71800.1"/>
    <property type="molecule type" value="Genomic_DNA"/>
</dbReference>
<evidence type="ECO:0000256" key="1">
    <source>
        <dbReference type="ARBA" id="ARBA00022679"/>
    </source>
</evidence>
<dbReference type="Pfam" id="PF13469">
    <property type="entry name" value="Sulfotransfer_3"/>
    <property type="match status" value="1"/>
</dbReference>
<protein>
    <recommendedName>
        <fullName evidence="4">Sulfotransferase family protein</fullName>
    </recommendedName>
</protein>
<dbReference type="Proteomes" id="UP000238949">
    <property type="component" value="Unassembled WGS sequence"/>
</dbReference>
<comment type="caution">
    <text evidence="2">The sequence shown here is derived from an EMBL/GenBank/DDBJ whole genome shotgun (WGS) entry which is preliminary data.</text>
</comment>